<proteinExistence type="predicted"/>
<evidence type="ECO:0000313" key="3">
    <source>
        <dbReference type="Proteomes" id="UP000824250"/>
    </source>
</evidence>
<evidence type="ECO:0000256" key="1">
    <source>
        <dbReference type="SAM" id="MobiDB-lite"/>
    </source>
</evidence>
<accession>A0A9D1A7P0</accession>
<dbReference type="EMBL" id="DVGC01000059">
    <property type="protein sequence ID" value="HIR06353.1"/>
    <property type="molecule type" value="Genomic_DNA"/>
</dbReference>
<feature type="region of interest" description="Disordered" evidence="1">
    <location>
        <begin position="1"/>
        <end position="37"/>
    </location>
</feature>
<protein>
    <submittedName>
        <fullName evidence="2">Uncharacterized protein</fullName>
    </submittedName>
</protein>
<sequence>MKKETHFEAAIEASRCGREERRGGEKRAEAEKKNYDREERLRQEEHDVWKRLFKVYCRGNSYHGICNR</sequence>
<reference evidence="2" key="1">
    <citation type="submission" date="2020-10" db="EMBL/GenBank/DDBJ databases">
        <authorList>
            <person name="Gilroy R."/>
        </authorList>
    </citation>
    <scope>NUCLEOTIDE SEQUENCE</scope>
    <source>
        <strain evidence="2">CHK180-2868</strain>
    </source>
</reference>
<gene>
    <name evidence="2" type="ORF">IAB28_10400</name>
</gene>
<organism evidence="2 3">
    <name type="scientific">Candidatus Copromonas faecavium</name>
    <name type="common">nom. illeg.</name>
    <dbReference type="NCBI Taxonomy" id="2840740"/>
    <lineage>
        <taxon>Bacteria</taxon>
        <taxon>Bacillati</taxon>
        <taxon>Bacillota</taxon>
        <taxon>Clostridia</taxon>
        <taxon>Lachnospirales</taxon>
        <taxon>Lachnospiraceae</taxon>
        <taxon>Candidatus Copromonas (nom. illeg.)</taxon>
    </lineage>
</organism>
<evidence type="ECO:0000313" key="2">
    <source>
        <dbReference type="EMBL" id="HIR06353.1"/>
    </source>
</evidence>
<dbReference type="AlphaFoldDB" id="A0A9D1A7P0"/>
<reference evidence="2" key="2">
    <citation type="journal article" date="2021" name="PeerJ">
        <title>Extensive microbial diversity within the chicken gut microbiome revealed by metagenomics and culture.</title>
        <authorList>
            <person name="Gilroy R."/>
            <person name="Ravi A."/>
            <person name="Getino M."/>
            <person name="Pursley I."/>
            <person name="Horton D.L."/>
            <person name="Alikhan N.F."/>
            <person name="Baker D."/>
            <person name="Gharbi K."/>
            <person name="Hall N."/>
            <person name="Watson M."/>
            <person name="Adriaenssens E.M."/>
            <person name="Foster-Nyarko E."/>
            <person name="Jarju S."/>
            <person name="Secka A."/>
            <person name="Antonio M."/>
            <person name="Oren A."/>
            <person name="Chaudhuri R.R."/>
            <person name="La Ragione R."/>
            <person name="Hildebrand F."/>
            <person name="Pallen M.J."/>
        </authorList>
    </citation>
    <scope>NUCLEOTIDE SEQUENCE</scope>
    <source>
        <strain evidence="2">CHK180-2868</strain>
    </source>
</reference>
<dbReference type="Proteomes" id="UP000824250">
    <property type="component" value="Unassembled WGS sequence"/>
</dbReference>
<name>A0A9D1A7P0_9FIRM</name>
<comment type="caution">
    <text evidence="2">The sequence shown here is derived from an EMBL/GenBank/DDBJ whole genome shotgun (WGS) entry which is preliminary data.</text>
</comment>